<evidence type="ECO:0000313" key="4">
    <source>
        <dbReference type="EMBL" id="MBC3805798.1"/>
    </source>
</evidence>
<dbReference type="GO" id="GO:0005524">
    <property type="term" value="F:ATP binding"/>
    <property type="evidence" value="ECO:0007669"/>
    <property type="project" value="UniProtKB-KW"/>
</dbReference>
<dbReference type="PANTHER" id="PTHR11070:SF2">
    <property type="entry name" value="ATP-DEPENDENT DNA HELICASE SRS2"/>
    <property type="match status" value="1"/>
</dbReference>
<name>A0ABR6WZH7_9BURK</name>
<protein>
    <recommendedName>
        <fullName evidence="1">DNA 3'-5' helicase II</fullName>
    </recommendedName>
</protein>
<dbReference type="Pfam" id="PF08378">
    <property type="entry name" value="NERD"/>
    <property type="match status" value="1"/>
</dbReference>
<dbReference type="RefSeq" id="WP_186920538.1">
    <property type="nucleotide sequence ID" value="NZ_JACOFW010000001.1"/>
</dbReference>
<reference evidence="4 5" key="1">
    <citation type="submission" date="2020-08" db="EMBL/GenBank/DDBJ databases">
        <title>Novel species isolated from subtropical streams in China.</title>
        <authorList>
            <person name="Lu H."/>
        </authorList>
    </citation>
    <scope>NUCLEOTIDE SEQUENCE [LARGE SCALE GENOMIC DNA]</scope>
    <source>
        <strain evidence="4 5">KACC 16656</strain>
    </source>
</reference>
<evidence type="ECO:0000313" key="5">
    <source>
        <dbReference type="Proteomes" id="UP000648257"/>
    </source>
</evidence>
<dbReference type="InterPro" id="IPR011528">
    <property type="entry name" value="NERD"/>
</dbReference>
<dbReference type="Gene3D" id="3.40.50.300">
    <property type="entry name" value="P-loop containing nucleotide triphosphate hydrolases"/>
    <property type="match status" value="2"/>
</dbReference>
<dbReference type="InterPro" id="IPR027785">
    <property type="entry name" value="UvrD-like_helicase_C"/>
</dbReference>
<dbReference type="InterPro" id="IPR027417">
    <property type="entry name" value="P-loop_NTPase"/>
</dbReference>
<dbReference type="InterPro" id="IPR000212">
    <property type="entry name" value="DNA_helicase_UvrD/REP"/>
</dbReference>
<sequence>MALVYPSRLPIKKHNGGLFREIEVIERLAQSLPEEYEIYHSVEFHTVEDEHDQFGEIDVVVLDPVGKILLVEIKAGPVTLRDGSFYKHYPNGDHNVSKQCRIQYAAMRNRLMHAGIVTTVNSCLVMPDYSIFESHIVSIPNDRIIDARTYDNIGRCVREFLATGYGCKDLSVLRHFLRNEFKVSTDLAVLKGQLQDTVRLLSDGLATWVPRIRSSLSNTRIQATAGSGKTQLALKLMTDSLEKNLSVAYVCYNRPLADHLRSIGPTRAMIINFHELCVEHYRRHHEEPDFNDAEIFDKVTLTYIADSENFTARYDILIIDEAQDFNPNWLSSLSMLLEDEGQLYVMEDDDQRLYETAKFDLEDTVQITCNDNFRSPKEICRVINAFGLSSAPIQSKSPYLGTIPNFYAYKTEEELLQKTEAAVTQTIARGFRIEDIVILTGRGRSKSTLLNRDSIGPYQVRRFTGKYTKNGDPIWSEGHLSIDSIYRFKGQSAPAVILSEVSFTELTPLEKRKLFVGMTRAQMNLEIVLKDHSEKILMDLLV</sequence>
<feature type="domain" description="UvrD-like helicase C-terminal" evidence="3">
    <location>
        <begin position="480"/>
        <end position="525"/>
    </location>
</feature>
<keyword evidence="4" id="KW-0067">ATP-binding</keyword>
<dbReference type="Pfam" id="PF13538">
    <property type="entry name" value="UvrD_C_2"/>
    <property type="match status" value="1"/>
</dbReference>
<evidence type="ECO:0000259" key="3">
    <source>
        <dbReference type="Pfam" id="PF13538"/>
    </source>
</evidence>
<dbReference type="EMBL" id="JACOFW010000001">
    <property type="protein sequence ID" value="MBC3805798.1"/>
    <property type="molecule type" value="Genomic_DNA"/>
</dbReference>
<dbReference type="PANTHER" id="PTHR11070">
    <property type="entry name" value="UVRD / RECB / PCRA DNA HELICASE FAMILY MEMBER"/>
    <property type="match status" value="1"/>
</dbReference>
<dbReference type="Pfam" id="PF13245">
    <property type="entry name" value="AAA_19"/>
    <property type="match status" value="1"/>
</dbReference>
<proteinExistence type="predicted"/>
<evidence type="ECO:0000259" key="2">
    <source>
        <dbReference type="Pfam" id="PF08378"/>
    </source>
</evidence>
<dbReference type="SUPFAM" id="SSF52540">
    <property type="entry name" value="P-loop containing nucleoside triphosphate hydrolases"/>
    <property type="match status" value="1"/>
</dbReference>
<comment type="caution">
    <text evidence="4">The sequence shown here is derived from an EMBL/GenBank/DDBJ whole genome shotgun (WGS) entry which is preliminary data.</text>
</comment>
<accession>A0ABR6WZH7</accession>
<keyword evidence="5" id="KW-1185">Reference proteome</keyword>
<dbReference type="Proteomes" id="UP000648257">
    <property type="component" value="Unassembled WGS sequence"/>
</dbReference>
<feature type="domain" description="NERD" evidence="2">
    <location>
        <begin position="17"/>
        <end position="126"/>
    </location>
</feature>
<organism evidence="4 5">
    <name type="scientific">Undibacterium seohonense</name>
    <dbReference type="NCBI Taxonomy" id="1344950"/>
    <lineage>
        <taxon>Bacteria</taxon>
        <taxon>Pseudomonadati</taxon>
        <taxon>Pseudomonadota</taxon>
        <taxon>Betaproteobacteria</taxon>
        <taxon>Burkholderiales</taxon>
        <taxon>Oxalobacteraceae</taxon>
        <taxon>Undibacterium</taxon>
    </lineage>
</organism>
<keyword evidence="4" id="KW-0547">Nucleotide-binding</keyword>
<gene>
    <name evidence="4" type="ORF">H8K52_00385</name>
</gene>
<evidence type="ECO:0000256" key="1">
    <source>
        <dbReference type="ARBA" id="ARBA00034923"/>
    </source>
</evidence>